<proteinExistence type="predicted"/>
<keyword evidence="3" id="KW-1185">Reference proteome</keyword>
<name>A0A0A8UY58_LEGHA</name>
<accession>A0A0A8UY58</accession>
<dbReference type="Proteomes" id="UP000032803">
    <property type="component" value="Chromosome I"/>
</dbReference>
<dbReference type="PATRIC" id="fig|449.7.peg.2507"/>
<protein>
    <recommendedName>
        <fullName evidence="4">Ankyrin repeat protein</fullName>
    </recommendedName>
</protein>
<organism evidence="2 3">
    <name type="scientific">Legionella hackeliae</name>
    <dbReference type="NCBI Taxonomy" id="449"/>
    <lineage>
        <taxon>Bacteria</taxon>
        <taxon>Pseudomonadati</taxon>
        <taxon>Pseudomonadota</taxon>
        <taxon>Gammaproteobacteria</taxon>
        <taxon>Legionellales</taxon>
        <taxon>Legionellaceae</taxon>
        <taxon>Legionella</taxon>
    </lineage>
</organism>
<dbReference type="STRING" id="449.LHA_2684"/>
<gene>
    <name evidence="2" type="ORF">LHA_2684</name>
</gene>
<feature type="region of interest" description="Disordered" evidence="1">
    <location>
        <begin position="340"/>
        <end position="369"/>
    </location>
</feature>
<evidence type="ECO:0000256" key="1">
    <source>
        <dbReference type="SAM" id="MobiDB-lite"/>
    </source>
</evidence>
<dbReference type="HOGENOM" id="CLU_749629_0_0_6"/>
<dbReference type="RefSeq" id="WP_045106827.1">
    <property type="nucleotide sequence ID" value="NZ_LN681225.1"/>
</dbReference>
<reference evidence="3" key="1">
    <citation type="submission" date="2014-09" db="EMBL/GenBank/DDBJ databases">
        <authorList>
            <person name="Gomez-Valero L."/>
        </authorList>
    </citation>
    <scope>NUCLEOTIDE SEQUENCE [LARGE SCALE GENOMIC DNA]</scope>
    <source>
        <strain evidence="3">ATCC35250</strain>
    </source>
</reference>
<dbReference type="AlphaFoldDB" id="A0A0A8UY58"/>
<dbReference type="KEGG" id="lha:LHA_2684"/>
<evidence type="ECO:0008006" key="4">
    <source>
        <dbReference type="Google" id="ProtNLM"/>
    </source>
</evidence>
<evidence type="ECO:0000313" key="2">
    <source>
        <dbReference type="EMBL" id="CEK11684.1"/>
    </source>
</evidence>
<sequence length="369" mass="41583">MARNIEKSMELPHKSLSLKEAIANLAYKLAEGTSVAIIAIVEFKELIEGLSSEDLKHKIFGLHILQKNEPLSLEDVFVKIDKGLCVKRAASHVTNILNKNIANEILEIKLDSAKRHSETNQCLVLFTIVQDVNEGLKFIKKYLHHLSEEELLKVVKEKNHDKNSIVHIAARDPDDHRRVLEILTLIEPKHRLEVVQELNCNGDPLTHILADRDDKYASFSEMLSLLPPEDRLQAINTKDHLSGNSILHSMAILSISIEGLIITLESLPKEARLEAIKTKNDDDLSLLDILVKNSKEESLQVILSIVPEAKSEIENLRRQKTINASEYSASFINTMTKANAEAEDAIPNKKSTGTDNETKKQWVMPQKKK</sequence>
<evidence type="ECO:0000313" key="3">
    <source>
        <dbReference type="Proteomes" id="UP000032803"/>
    </source>
</evidence>
<dbReference type="EMBL" id="LN681225">
    <property type="protein sequence ID" value="CEK11684.1"/>
    <property type="molecule type" value="Genomic_DNA"/>
</dbReference>
<dbReference type="OrthoDB" id="9940317at2"/>